<dbReference type="Proteomes" id="UP001165561">
    <property type="component" value="Unassembled WGS sequence"/>
</dbReference>
<feature type="region of interest" description="Disordered" evidence="1">
    <location>
        <begin position="382"/>
        <end position="402"/>
    </location>
</feature>
<feature type="transmembrane region" description="Helical" evidence="2">
    <location>
        <begin position="203"/>
        <end position="230"/>
    </location>
</feature>
<organism evidence="3 4">
    <name type="scientific">Georgenia halotolerans</name>
    <dbReference type="NCBI Taxonomy" id="3028317"/>
    <lineage>
        <taxon>Bacteria</taxon>
        <taxon>Bacillati</taxon>
        <taxon>Actinomycetota</taxon>
        <taxon>Actinomycetes</taxon>
        <taxon>Micrococcales</taxon>
        <taxon>Bogoriellaceae</taxon>
        <taxon>Georgenia</taxon>
    </lineage>
</organism>
<feature type="transmembrane region" description="Helical" evidence="2">
    <location>
        <begin position="110"/>
        <end position="128"/>
    </location>
</feature>
<evidence type="ECO:0000256" key="2">
    <source>
        <dbReference type="SAM" id="Phobius"/>
    </source>
</evidence>
<comment type="caution">
    <text evidence="3">The sequence shown here is derived from an EMBL/GenBank/DDBJ whole genome shotgun (WGS) entry which is preliminary data.</text>
</comment>
<dbReference type="PANTHER" id="PTHR31970:SF9">
    <property type="entry name" value="MOLYBDATE TRANSPORTER 2"/>
    <property type="match status" value="1"/>
</dbReference>
<keyword evidence="2" id="KW-0472">Membrane</keyword>
<sequence>MTRPDSDTGTRWGAAVGAVADLGVLLPIVLLLVVRNGLSPTAILLPVGVLYLVAGAAYRLPVPVQPMKAMAAVALAAGLSADVIAAAALTVGGLFLLLGCAGLLERCARLMPLAVVRGVQLAVGLALAKVGYGLVTTPAAAFGPQPPPLLAAGAAAILVGVFALYPRVGLAVAMLAALAWTVLAGGASAQLGPAPVSPPSLDMASLGTAIVLLVIPQVPLTLTSSCIATADAARLYYGPRAGRVSPDRLAKTLGGANLLAGTLSGMPMCHGSGGVSAHYRFGGRTGLTPALAGAGAIVVALVFGRAFLDHAAAFPLPLLVALLVVAALAHMRLVLTLSRRRDTAVALCIGLASTVVGLAYLVVVGLVAWWLLPSLRTGPTMARDSAAERRPATAEVATQSGS</sequence>
<dbReference type="PANTHER" id="PTHR31970">
    <property type="match status" value="1"/>
</dbReference>
<feature type="transmembrane region" description="Helical" evidence="2">
    <location>
        <begin position="12"/>
        <end position="34"/>
    </location>
</feature>
<feature type="transmembrane region" description="Helical" evidence="2">
    <location>
        <begin position="314"/>
        <end position="335"/>
    </location>
</feature>
<evidence type="ECO:0000313" key="3">
    <source>
        <dbReference type="EMBL" id="MDD9207414.1"/>
    </source>
</evidence>
<dbReference type="EMBL" id="JARACI010001101">
    <property type="protein sequence ID" value="MDD9207414.1"/>
    <property type="molecule type" value="Genomic_DNA"/>
</dbReference>
<feature type="transmembrane region" description="Helical" evidence="2">
    <location>
        <begin position="172"/>
        <end position="191"/>
    </location>
</feature>
<evidence type="ECO:0000313" key="4">
    <source>
        <dbReference type="Proteomes" id="UP001165561"/>
    </source>
</evidence>
<dbReference type="InterPro" id="IPR031563">
    <property type="entry name" value="MOT1/MOT2"/>
</dbReference>
<proteinExistence type="predicted"/>
<evidence type="ECO:0000256" key="1">
    <source>
        <dbReference type="SAM" id="MobiDB-lite"/>
    </source>
</evidence>
<feature type="transmembrane region" description="Helical" evidence="2">
    <location>
        <begin position="41"/>
        <end position="60"/>
    </location>
</feature>
<feature type="transmembrane region" description="Helical" evidence="2">
    <location>
        <begin position="287"/>
        <end position="308"/>
    </location>
</feature>
<protein>
    <submittedName>
        <fullName evidence="3">Sulfate/molybdate transporter</fullName>
    </submittedName>
</protein>
<gene>
    <name evidence="3" type="ORF">PU560_13195</name>
</gene>
<feature type="transmembrane region" description="Helical" evidence="2">
    <location>
        <begin position="72"/>
        <end position="98"/>
    </location>
</feature>
<accession>A0ABT5U1P8</accession>
<dbReference type="Pfam" id="PF16983">
    <property type="entry name" value="MFS_MOT1"/>
    <property type="match status" value="2"/>
</dbReference>
<keyword evidence="2" id="KW-0812">Transmembrane</keyword>
<reference evidence="3" key="1">
    <citation type="submission" date="2023-02" db="EMBL/GenBank/DDBJ databases">
        <title>Georgenia sp.10Sc9-8, isolated from a soil sample collected from the Taklamakan desert.</title>
        <authorList>
            <person name="Liu S."/>
        </authorList>
    </citation>
    <scope>NUCLEOTIDE SEQUENCE</scope>
    <source>
        <strain evidence="3">10Sc9-8</strain>
    </source>
</reference>
<feature type="transmembrane region" description="Helical" evidence="2">
    <location>
        <begin position="347"/>
        <end position="372"/>
    </location>
</feature>
<keyword evidence="2" id="KW-1133">Transmembrane helix</keyword>
<keyword evidence="4" id="KW-1185">Reference proteome</keyword>
<name>A0ABT5U1P8_9MICO</name>
<feature type="transmembrane region" description="Helical" evidence="2">
    <location>
        <begin position="148"/>
        <end position="165"/>
    </location>
</feature>